<keyword evidence="6" id="KW-0676">Redox-active center</keyword>
<protein>
    <recommendedName>
        <fullName evidence="3">protein disulfide-isomerase</fullName>
        <ecNumber evidence="3">5.3.4.1</ecNumber>
    </recommendedName>
</protein>
<dbReference type="Proteomes" id="UP000318582">
    <property type="component" value="Unassembled WGS sequence"/>
</dbReference>
<evidence type="ECO:0000256" key="6">
    <source>
        <dbReference type="ARBA" id="ARBA00023284"/>
    </source>
</evidence>
<evidence type="ECO:0000313" key="11">
    <source>
        <dbReference type="Proteomes" id="UP000318582"/>
    </source>
</evidence>
<dbReference type="PROSITE" id="PS00194">
    <property type="entry name" value="THIOREDOXIN_1"/>
    <property type="match status" value="1"/>
</dbReference>
<proteinExistence type="predicted"/>
<dbReference type="PRINTS" id="PR00421">
    <property type="entry name" value="THIOREDOXIN"/>
</dbReference>
<organism evidence="10 11">
    <name type="scientific">Powellomyces hirtus</name>
    <dbReference type="NCBI Taxonomy" id="109895"/>
    <lineage>
        <taxon>Eukaryota</taxon>
        <taxon>Fungi</taxon>
        <taxon>Fungi incertae sedis</taxon>
        <taxon>Chytridiomycota</taxon>
        <taxon>Chytridiomycota incertae sedis</taxon>
        <taxon>Chytridiomycetes</taxon>
        <taxon>Spizellomycetales</taxon>
        <taxon>Powellomycetaceae</taxon>
        <taxon>Powellomyces</taxon>
    </lineage>
</organism>
<dbReference type="EMBL" id="QEAQ01000076">
    <property type="protein sequence ID" value="TPX56412.1"/>
    <property type="molecule type" value="Genomic_DNA"/>
</dbReference>
<accession>A0A507DYG6</accession>
<comment type="subcellular location">
    <subcellularLocation>
        <location evidence="2">Endoplasmic reticulum lumen</location>
    </subcellularLocation>
</comment>
<keyword evidence="8" id="KW-0732">Signal</keyword>
<evidence type="ECO:0000313" key="10">
    <source>
        <dbReference type="EMBL" id="TPX56412.1"/>
    </source>
</evidence>
<evidence type="ECO:0000256" key="3">
    <source>
        <dbReference type="ARBA" id="ARBA00012723"/>
    </source>
</evidence>
<feature type="region of interest" description="Disordered" evidence="7">
    <location>
        <begin position="243"/>
        <end position="270"/>
    </location>
</feature>
<evidence type="ECO:0000256" key="1">
    <source>
        <dbReference type="ARBA" id="ARBA00001182"/>
    </source>
</evidence>
<evidence type="ECO:0000256" key="8">
    <source>
        <dbReference type="SAM" id="SignalP"/>
    </source>
</evidence>
<feature type="signal peptide" evidence="8">
    <location>
        <begin position="1"/>
        <end position="19"/>
    </location>
</feature>
<dbReference type="GO" id="GO:0034976">
    <property type="term" value="P:response to endoplasmic reticulum stress"/>
    <property type="evidence" value="ECO:0007669"/>
    <property type="project" value="TreeGrafter"/>
</dbReference>
<dbReference type="InterPro" id="IPR017937">
    <property type="entry name" value="Thioredoxin_CS"/>
</dbReference>
<dbReference type="GO" id="GO:0015035">
    <property type="term" value="F:protein-disulfide reductase activity"/>
    <property type="evidence" value="ECO:0007669"/>
    <property type="project" value="TreeGrafter"/>
</dbReference>
<evidence type="ECO:0000256" key="5">
    <source>
        <dbReference type="ARBA" id="ARBA00023235"/>
    </source>
</evidence>
<dbReference type="Pfam" id="PF00085">
    <property type="entry name" value="Thioredoxin"/>
    <property type="match status" value="1"/>
</dbReference>
<dbReference type="GO" id="GO:0005788">
    <property type="term" value="C:endoplasmic reticulum lumen"/>
    <property type="evidence" value="ECO:0007669"/>
    <property type="project" value="UniProtKB-SubCell"/>
</dbReference>
<dbReference type="InterPro" id="IPR057305">
    <property type="entry name" value="Thioredox_PDIA6_C"/>
</dbReference>
<reference evidence="10 11" key="1">
    <citation type="journal article" date="2019" name="Sci. Rep.">
        <title>Comparative genomics of chytrid fungi reveal insights into the obligate biotrophic and pathogenic lifestyle of Synchytrium endobioticum.</title>
        <authorList>
            <person name="van de Vossenberg B.T.L.H."/>
            <person name="Warris S."/>
            <person name="Nguyen H.D.T."/>
            <person name="van Gent-Pelzer M.P.E."/>
            <person name="Joly D.L."/>
            <person name="van de Geest H.C."/>
            <person name="Bonants P.J.M."/>
            <person name="Smith D.S."/>
            <person name="Levesque C.A."/>
            <person name="van der Lee T.A.J."/>
        </authorList>
    </citation>
    <scope>NUCLEOTIDE SEQUENCE [LARGE SCALE GENOMIC DNA]</scope>
    <source>
        <strain evidence="10 11">CBS 809.83</strain>
    </source>
</reference>
<evidence type="ECO:0000259" key="9">
    <source>
        <dbReference type="PROSITE" id="PS51352"/>
    </source>
</evidence>
<sequence>MKSFLPILALAAVAPSVNALYSTRDAVIQITPKNFKDEVLNTEHAVIAEFFAPWCGHCKNLAPEYKKAAEKLKGLAKVVAVDCDDQQNQPICGQYDVKGFPTIKIFPGGVKGLPQDYNGPRNAKGLVEAVVAKITNHVSQIGGTGKRAVSYDVFLEKNELPRVIFASKKSSTPPLMKALSVEYHNRIHFGEVKSSEKDTLEKLNVTDFPAIMLFPKGSTDPIVYEGKMKFAGLTEFFDKYAAPKPKRSSSSKDQKKPSKKEAPAKEAAPEVVEVKSQSNLDDCLSQSSFCVVSFLALEPDFEESVKDHAENLKLLDLAAKENPGFRFLWVSVFEHADSQKIMREFQMSDALPGMVAVHGPKKAYRVLTGPFDKDGVKAFLKEVAGAKGRFFRYETLPRLEKAPSHAKDEL</sequence>
<dbReference type="PANTHER" id="PTHR45815:SF3">
    <property type="entry name" value="PROTEIN DISULFIDE-ISOMERASE A6"/>
    <property type="match status" value="1"/>
</dbReference>
<comment type="caution">
    <text evidence="10">The sequence shown here is derived from an EMBL/GenBank/DDBJ whole genome shotgun (WGS) entry which is preliminary data.</text>
</comment>
<keyword evidence="11" id="KW-1185">Reference proteome</keyword>
<name>A0A507DYG6_9FUNG</name>
<feature type="chain" id="PRO_5021437472" description="protein disulfide-isomerase" evidence="8">
    <location>
        <begin position="20"/>
        <end position="410"/>
    </location>
</feature>
<keyword evidence="5" id="KW-0413">Isomerase</keyword>
<dbReference type="PANTHER" id="PTHR45815">
    <property type="entry name" value="PROTEIN DISULFIDE-ISOMERASE A6"/>
    <property type="match status" value="1"/>
</dbReference>
<evidence type="ECO:0000256" key="2">
    <source>
        <dbReference type="ARBA" id="ARBA00004319"/>
    </source>
</evidence>
<dbReference type="InterPro" id="IPR036249">
    <property type="entry name" value="Thioredoxin-like_sf"/>
</dbReference>
<gene>
    <name evidence="10" type="ORF">PhCBS80983_g04547</name>
</gene>
<evidence type="ECO:0000256" key="7">
    <source>
        <dbReference type="SAM" id="MobiDB-lite"/>
    </source>
</evidence>
<dbReference type="EC" id="5.3.4.1" evidence="3"/>
<feature type="compositionally biased region" description="Basic and acidic residues" evidence="7">
    <location>
        <begin position="250"/>
        <end position="268"/>
    </location>
</feature>
<dbReference type="Gene3D" id="3.40.30.10">
    <property type="entry name" value="Glutaredoxin"/>
    <property type="match status" value="2"/>
</dbReference>
<dbReference type="Pfam" id="PF24541">
    <property type="entry name" value="Thioredox_PDIA6_C"/>
    <property type="match status" value="1"/>
</dbReference>
<dbReference type="PROSITE" id="PS51352">
    <property type="entry name" value="THIOREDOXIN_2"/>
    <property type="match status" value="1"/>
</dbReference>
<dbReference type="AlphaFoldDB" id="A0A507DYG6"/>
<dbReference type="SUPFAM" id="SSF52833">
    <property type="entry name" value="Thioredoxin-like"/>
    <property type="match status" value="3"/>
</dbReference>
<dbReference type="STRING" id="109895.A0A507DYG6"/>
<keyword evidence="4" id="KW-1015">Disulfide bond</keyword>
<comment type="catalytic activity">
    <reaction evidence="1">
        <text>Catalyzes the rearrangement of -S-S- bonds in proteins.</text>
        <dbReference type="EC" id="5.3.4.1"/>
    </reaction>
</comment>
<feature type="domain" description="Thioredoxin" evidence="9">
    <location>
        <begin position="8"/>
        <end position="136"/>
    </location>
</feature>
<dbReference type="InterPro" id="IPR013766">
    <property type="entry name" value="Thioredoxin_domain"/>
</dbReference>
<dbReference type="GO" id="GO:0003756">
    <property type="term" value="F:protein disulfide isomerase activity"/>
    <property type="evidence" value="ECO:0007669"/>
    <property type="project" value="UniProtKB-EC"/>
</dbReference>
<evidence type="ECO:0000256" key="4">
    <source>
        <dbReference type="ARBA" id="ARBA00023157"/>
    </source>
</evidence>